<proteinExistence type="predicted"/>
<dbReference type="AlphaFoldDB" id="A0A0V0GN93"/>
<sequence length="84" mass="9729">VQGQGRERKQGRGGQKITLFRLLPLFTYSYFEPLSENPSSTTGSKNTFTPRQISWESQHFLFVKHELTKNSIKYKTLKQGSESF</sequence>
<organism evidence="1">
    <name type="scientific">Solanum chacoense</name>
    <name type="common">Chaco potato</name>
    <dbReference type="NCBI Taxonomy" id="4108"/>
    <lineage>
        <taxon>Eukaryota</taxon>
        <taxon>Viridiplantae</taxon>
        <taxon>Streptophyta</taxon>
        <taxon>Embryophyta</taxon>
        <taxon>Tracheophyta</taxon>
        <taxon>Spermatophyta</taxon>
        <taxon>Magnoliopsida</taxon>
        <taxon>eudicotyledons</taxon>
        <taxon>Gunneridae</taxon>
        <taxon>Pentapetalae</taxon>
        <taxon>asterids</taxon>
        <taxon>lamiids</taxon>
        <taxon>Solanales</taxon>
        <taxon>Solanaceae</taxon>
        <taxon>Solanoideae</taxon>
        <taxon>Solaneae</taxon>
        <taxon>Solanum</taxon>
    </lineage>
</organism>
<protein>
    <submittedName>
        <fullName evidence="1">Putative ovule protein</fullName>
    </submittedName>
</protein>
<evidence type="ECO:0000313" key="1">
    <source>
        <dbReference type="EMBL" id="JAP09223.1"/>
    </source>
</evidence>
<dbReference type="EMBL" id="GEDG01035410">
    <property type="protein sequence ID" value="JAP09223.1"/>
    <property type="molecule type" value="Transcribed_RNA"/>
</dbReference>
<name>A0A0V0GN93_SOLCH</name>
<accession>A0A0V0GN93</accession>
<feature type="non-terminal residue" evidence="1">
    <location>
        <position position="1"/>
    </location>
</feature>
<reference evidence="1" key="1">
    <citation type="submission" date="2015-12" db="EMBL/GenBank/DDBJ databases">
        <title>Gene expression during late stages of embryo sac development: a critical building block for successful pollen-pistil interactions.</title>
        <authorList>
            <person name="Liu Y."/>
            <person name="Joly V."/>
            <person name="Sabar M."/>
            <person name="Matton D.P."/>
        </authorList>
    </citation>
    <scope>NUCLEOTIDE SEQUENCE</scope>
</reference>